<proteinExistence type="predicted"/>
<dbReference type="Pfam" id="PF24681">
    <property type="entry name" value="Kelch_KLHDC2_KLHL20_DRC7"/>
    <property type="match status" value="1"/>
</dbReference>
<comment type="caution">
    <text evidence="3">The sequence shown here is derived from an EMBL/GenBank/DDBJ whole genome shotgun (WGS) entry which is preliminary data.</text>
</comment>
<organism evidence="3 4">
    <name type="scientific">Monilinia laxa</name>
    <name type="common">Brown rot fungus</name>
    <name type="synonym">Sclerotinia laxa</name>
    <dbReference type="NCBI Taxonomy" id="61186"/>
    <lineage>
        <taxon>Eukaryota</taxon>
        <taxon>Fungi</taxon>
        <taxon>Dikarya</taxon>
        <taxon>Ascomycota</taxon>
        <taxon>Pezizomycotina</taxon>
        <taxon>Leotiomycetes</taxon>
        <taxon>Helotiales</taxon>
        <taxon>Sclerotiniaceae</taxon>
        <taxon>Monilinia</taxon>
    </lineage>
</organism>
<dbReference type="PANTHER" id="PTHR47435">
    <property type="entry name" value="KELCH REPEAT PROTEIN (AFU_ORTHOLOGUE AFUA_5G12780)"/>
    <property type="match status" value="1"/>
</dbReference>
<reference evidence="3 4" key="1">
    <citation type="submission" date="2019-06" db="EMBL/GenBank/DDBJ databases">
        <title>Genome Sequence of the Brown Rot Fungal Pathogen Monilinia laxa.</title>
        <authorList>
            <person name="De Miccolis Angelini R.M."/>
            <person name="Landi L."/>
            <person name="Abate D."/>
            <person name="Pollastro S."/>
            <person name="Romanazzi G."/>
            <person name="Faretra F."/>
        </authorList>
    </citation>
    <scope>NUCLEOTIDE SEQUENCE [LARGE SCALE GENOMIC DNA]</scope>
    <source>
        <strain evidence="3 4">Mlax316</strain>
    </source>
</reference>
<evidence type="ECO:0000256" key="1">
    <source>
        <dbReference type="ARBA" id="ARBA00022737"/>
    </source>
</evidence>
<keyword evidence="2" id="KW-0408">Iron</keyword>
<accession>A0A5N6KE41</accession>
<dbReference type="OrthoDB" id="10250130at2759"/>
<dbReference type="AlphaFoldDB" id="A0A5N6KE41"/>
<dbReference type="EMBL" id="VIGI01000004">
    <property type="protein sequence ID" value="KAB8301670.1"/>
    <property type="molecule type" value="Genomic_DNA"/>
</dbReference>
<dbReference type="Gene3D" id="2.120.10.80">
    <property type="entry name" value="Kelch-type beta propeller"/>
    <property type="match status" value="2"/>
</dbReference>
<dbReference type="GO" id="GO:0019760">
    <property type="term" value="P:glucosinolate metabolic process"/>
    <property type="evidence" value="ECO:0007669"/>
    <property type="project" value="UniProtKB-ARBA"/>
</dbReference>
<keyword evidence="1" id="KW-0677">Repeat</keyword>
<evidence type="ECO:0000256" key="2">
    <source>
        <dbReference type="ARBA" id="ARBA00023004"/>
    </source>
</evidence>
<evidence type="ECO:0000313" key="3">
    <source>
        <dbReference type="EMBL" id="KAB8301670.1"/>
    </source>
</evidence>
<keyword evidence="4" id="KW-1185">Reference proteome</keyword>
<sequence length="428" mass="46876">MEPAIATAAAYGVETAIEGGVAGYYLSKSTLPLKGHLEHVTTTDTLPRSGHTISVISDRAYIFGGSGTSESESINNNIHELHISTDENTTAVLRSIPAVGDGRDKETNLVPTARNSHSATVARNRIFIFGGSEVPSVKGKPVEEDGRLWIFDPLSSKWSFLNPPPDTTFPFARKDHVSTSSPDGSAIFIHGGLSSDQVCLNDLWVFYLDEGKWTRLPDAPGVPRHQPSITCGQGKLWRFGGSNESVDEKPILHQTIDFIEYPTGGILKDVSEDLAQGRTNSLKSDCEWETWDYTSSNSTEAPPPRHSAALHFITTGNGRDYLLLALGCDDREVFSDIWVYQLPSAPNSSAKLKDIIRDKLPRVESHRGEWSRLLINGIEVGSDEEKGGAWTGRRRLGSSMTGTKQFMIWGGLGPRDETLGDGWRVIIE</sequence>
<dbReference type="PANTHER" id="PTHR47435:SF4">
    <property type="entry name" value="KELCH REPEAT PROTEIN (AFU_ORTHOLOGUE AFUA_5G12780)"/>
    <property type="match status" value="1"/>
</dbReference>
<protein>
    <submittedName>
        <fullName evidence="3">Uncharacterized protein</fullName>
    </submittedName>
</protein>
<gene>
    <name evidence="3" type="ORF">EYC80_003505</name>
</gene>
<name>A0A5N6KE41_MONLA</name>
<dbReference type="SUPFAM" id="SSF117281">
    <property type="entry name" value="Kelch motif"/>
    <property type="match status" value="1"/>
</dbReference>
<dbReference type="InterPro" id="IPR015915">
    <property type="entry name" value="Kelch-typ_b-propeller"/>
</dbReference>
<evidence type="ECO:0000313" key="4">
    <source>
        <dbReference type="Proteomes" id="UP000326757"/>
    </source>
</evidence>
<dbReference type="Proteomes" id="UP000326757">
    <property type="component" value="Unassembled WGS sequence"/>
</dbReference>